<dbReference type="InterPro" id="IPR010285">
    <property type="entry name" value="DNA_helicase_pif1-like_DEAD"/>
</dbReference>
<dbReference type="GO" id="GO:0005524">
    <property type="term" value="F:ATP binding"/>
    <property type="evidence" value="ECO:0007669"/>
    <property type="project" value="UniProtKB-KW"/>
</dbReference>
<dbReference type="InterPro" id="IPR027417">
    <property type="entry name" value="P-loop_NTPase"/>
</dbReference>
<dbReference type="GO" id="GO:0000723">
    <property type="term" value="P:telomere maintenance"/>
    <property type="evidence" value="ECO:0007669"/>
    <property type="project" value="InterPro"/>
</dbReference>
<feature type="non-terminal residue" evidence="3">
    <location>
        <position position="1"/>
    </location>
</feature>
<dbReference type="Pfam" id="PF05970">
    <property type="entry name" value="PIF1"/>
    <property type="match status" value="1"/>
</dbReference>
<dbReference type="GO" id="GO:0016887">
    <property type="term" value="F:ATP hydrolysis activity"/>
    <property type="evidence" value="ECO:0007669"/>
    <property type="project" value="RHEA"/>
</dbReference>
<keyword evidence="4" id="KW-1185">Reference proteome</keyword>
<dbReference type="EMBL" id="KN822071">
    <property type="protein sequence ID" value="KIM59665.1"/>
    <property type="molecule type" value="Genomic_DNA"/>
</dbReference>
<keyword evidence="1" id="KW-0547">Nucleotide-binding</keyword>
<dbReference type="HOGENOM" id="CLU_001324_8_2_1"/>
<keyword evidence="1" id="KW-0378">Hydrolase</keyword>
<keyword evidence="1" id="KW-0227">DNA damage</keyword>
<dbReference type="EC" id="5.6.2.3" evidence="1"/>
<feature type="non-terminal residue" evidence="3">
    <location>
        <position position="87"/>
    </location>
</feature>
<organism evidence="3 4">
    <name type="scientific">Scleroderma citrinum Foug A</name>
    <dbReference type="NCBI Taxonomy" id="1036808"/>
    <lineage>
        <taxon>Eukaryota</taxon>
        <taxon>Fungi</taxon>
        <taxon>Dikarya</taxon>
        <taxon>Basidiomycota</taxon>
        <taxon>Agaricomycotina</taxon>
        <taxon>Agaricomycetes</taxon>
        <taxon>Agaricomycetidae</taxon>
        <taxon>Boletales</taxon>
        <taxon>Sclerodermatineae</taxon>
        <taxon>Sclerodermataceae</taxon>
        <taxon>Scleroderma</taxon>
    </lineage>
</organism>
<dbReference type="InParanoid" id="A0A0C3DG52"/>
<dbReference type="STRING" id="1036808.A0A0C3DG52"/>
<comment type="cofactor">
    <cofactor evidence="1">
        <name>Mg(2+)</name>
        <dbReference type="ChEBI" id="CHEBI:18420"/>
    </cofactor>
</comment>
<feature type="domain" description="DNA helicase Pif1-like DEAD-box helicase" evidence="2">
    <location>
        <begin position="6"/>
        <end position="86"/>
    </location>
</feature>
<dbReference type="Gene3D" id="3.40.50.300">
    <property type="entry name" value="P-loop containing nucleotide triphosphate hydrolases"/>
    <property type="match status" value="1"/>
</dbReference>
<comment type="catalytic activity">
    <reaction evidence="1">
        <text>ATP + H2O = ADP + phosphate + H(+)</text>
        <dbReference type="Rhea" id="RHEA:13065"/>
        <dbReference type="ChEBI" id="CHEBI:15377"/>
        <dbReference type="ChEBI" id="CHEBI:15378"/>
        <dbReference type="ChEBI" id="CHEBI:30616"/>
        <dbReference type="ChEBI" id="CHEBI:43474"/>
        <dbReference type="ChEBI" id="CHEBI:456216"/>
        <dbReference type="EC" id="5.6.2.3"/>
    </reaction>
</comment>
<sequence>VPVNDKSEMLQSPITPADAHGELIQSASAIIWDEAPMANRAVLTCIEEVCRNVMENTNPFGGKIVILLGDFRQTCPVIRGGTHPEVV</sequence>
<dbReference type="GO" id="GO:0043139">
    <property type="term" value="F:5'-3' DNA helicase activity"/>
    <property type="evidence" value="ECO:0007669"/>
    <property type="project" value="UniProtKB-EC"/>
</dbReference>
<evidence type="ECO:0000256" key="1">
    <source>
        <dbReference type="RuleBase" id="RU363044"/>
    </source>
</evidence>
<evidence type="ECO:0000259" key="2">
    <source>
        <dbReference type="Pfam" id="PF05970"/>
    </source>
</evidence>
<reference evidence="4" key="2">
    <citation type="submission" date="2015-01" db="EMBL/GenBank/DDBJ databases">
        <title>Evolutionary Origins and Diversification of the Mycorrhizal Mutualists.</title>
        <authorList>
            <consortium name="DOE Joint Genome Institute"/>
            <consortium name="Mycorrhizal Genomics Consortium"/>
            <person name="Kohler A."/>
            <person name="Kuo A."/>
            <person name="Nagy L.G."/>
            <person name="Floudas D."/>
            <person name="Copeland A."/>
            <person name="Barry K.W."/>
            <person name="Cichocki N."/>
            <person name="Veneault-Fourrey C."/>
            <person name="LaButti K."/>
            <person name="Lindquist E.A."/>
            <person name="Lipzen A."/>
            <person name="Lundell T."/>
            <person name="Morin E."/>
            <person name="Murat C."/>
            <person name="Riley R."/>
            <person name="Ohm R."/>
            <person name="Sun H."/>
            <person name="Tunlid A."/>
            <person name="Henrissat B."/>
            <person name="Grigoriev I.V."/>
            <person name="Hibbett D.S."/>
            <person name="Martin F."/>
        </authorList>
    </citation>
    <scope>NUCLEOTIDE SEQUENCE [LARGE SCALE GENOMIC DNA]</scope>
    <source>
        <strain evidence="4">Foug A</strain>
    </source>
</reference>
<keyword evidence="1" id="KW-0233">DNA recombination</keyword>
<evidence type="ECO:0000313" key="4">
    <source>
        <dbReference type="Proteomes" id="UP000053989"/>
    </source>
</evidence>
<keyword evidence="1" id="KW-0347">Helicase</keyword>
<reference evidence="3 4" key="1">
    <citation type="submission" date="2014-04" db="EMBL/GenBank/DDBJ databases">
        <authorList>
            <consortium name="DOE Joint Genome Institute"/>
            <person name="Kuo A."/>
            <person name="Kohler A."/>
            <person name="Nagy L.G."/>
            <person name="Floudas D."/>
            <person name="Copeland A."/>
            <person name="Barry K.W."/>
            <person name="Cichocki N."/>
            <person name="Veneault-Fourrey C."/>
            <person name="LaButti K."/>
            <person name="Lindquist E.A."/>
            <person name="Lipzen A."/>
            <person name="Lundell T."/>
            <person name="Morin E."/>
            <person name="Murat C."/>
            <person name="Sun H."/>
            <person name="Tunlid A."/>
            <person name="Henrissat B."/>
            <person name="Grigoriev I.V."/>
            <person name="Hibbett D.S."/>
            <person name="Martin F."/>
            <person name="Nordberg H.P."/>
            <person name="Cantor M.N."/>
            <person name="Hua S.X."/>
        </authorList>
    </citation>
    <scope>NUCLEOTIDE SEQUENCE [LARGE SCALE GENOMIC DNA]</scope>
    <source>
        <strain evidence="3 4">Foug A</strain>
    </source>
</reference>
<dbReference type="PANTHER" id="PTHR10492:SF92">
    <property type="entry name" value="ATP-DEPENDENT DNA HELICASE"/>
    <property type="match status" value="1"/>
</dbReference>
<keyword evidence="1" id="KW-0067">ATP-binding</keyword>
<dbReference type="GO" id="GO:0006281">
    <property type="term" value="P:DNA repair"/>
    <property type="evidence" value="ECO:0007669"/>
    <property type="project" value="UniProtKB-KW"/>
</dbReference>
<dbReference type="AlphaFoldDB" id="A0A0C3DG52"/>
<name>A0A0C3DG52_9AGAM</name>
<comment type="similarity">
    <text evidence="1">Belongs to the helicase family.</text>
</comment>
<accession>A0A0C3DG52</accession>
<dbReference type="OrthoDB" id="3366231at2759"/>
<dbReference type="PANTHER" id="PTHR10492">
    <property type="match status" value="1"/>
</dbReference>
<proteinExistence type="inferred from homology"/>
<protein>
    <recommendedName>
        <fullName evidence="1">ATP-dependent DNA helicase</fullName>
        <ecNumber evidence="1">5.6.2.3</ecNumber>
    </recommendedName>
</protein>
<gene>
    <name evidence="3" type="ORF">SCLCIDRAFT_46318</name>
</gene>
<dbReference type="GO" id="GO:0006310">
    <property type="term" value="P:DNA recombination"/>
    <property type="evidence" value="ECO:0007669"/>
    <property type="project" value="UniProtKB-KW"/>
</dbReference>
<evidence type="ECO:0000313" key="3">
    <source>
        <dbReference type="EMBL" id="KIM59665.1"/>
    </source>
</evidence>
<keyword evidence="1" id="KW-0234">DNA repair</keyword>
<dbReference type="Proteomes" id="UP000053989">
    <property type="component" value="Unassembled WGS sequence"/>
</dbReference>